<gene>
    <name evidence="1" type="ORF">ACFQO6_10135</name>
</gene>
<evidence type="ECO:0000313" key="2">
    <source>
        <dbReference type="Proteomes" id="UP001596524"/>
    </source>
</evidence>
<name>A0ABW2N006_9ACTN</name>
<evidence type="ECO:0000313" key="1">
    <source>
        <dbReference type="EMBL" id="MFC7360629.1"/>
    </source>
</evidence>
<accession>A0ABW2N006</accession>
<dbReference type="EMBL" id="JBHTCH010000014">
    <property type="protein sequence ID" value="MFC7360629.1"/>
    <property type="molecule type" value="Genomic_DNA"/>
</dbReference>
<protein>
    <submittedName>
        <fullName evidence="1">Uncharacterized protein</fullName>
    </submittedName>
</protein>
<keyword evidence="2" id="KW-1185">Reference proteome</keyword>
<proteinExistence type="predicted"/>
<sequence length="77" mass="8117">MKINRVIRQALVAGACAAILLKWFDDGLIAVMTSRDKDALAASDARALLADPAAWSAEHSLVLTNLGKGLLDDLSLA</sequence>
<reference evidence="2" key="1">
    <citation type="journal article" date="2019" name="Int. J. Syst. Evol. Microbiol.">
        <title>The Global Catalogue of Microorganisms (GCM) 10K type strain sequencing project: providing services to taxonomists for standard genome sequencing and annotation.</title>
        <authorList>
            <consortium name="The Broad Institute Genomics Platform"/>
            <consortium name="The Broad Institute Genome Sequencing Center for Infectious Disease"/>
            <person name="Wu L."/>
            <person name="Ma J."/>
        </authorList>
    </citation>
    <scope>NUCLEOTIDE SEQUENCE [LARGE SCALE GENOMIC DNA]</scope>
    <source>
        <strain evidence="2">FCH27</strain>
    </source>
</reference>
<dbReference type="RefSeq" id="WP_255888840.1">
    <property type="nucleotide sequence ID" value="NZ_JAFMZM010000001.1"/>
</dbReference>
<comment type="caution">
    <text evidence="1">The sequence shown here is derived from an EMBL/GenBank/DDBJ whole genome shotgun (WGS) entry which is preliminary data.</text>
</comment>
<dbReference type="Proteomes" id="UP001596524">
    <property type="component" value="Unassembled WGS sequence"/>
</dbReference>
<organism evidence="1 2">
    <name type="scientific">Nocardioides astragali</name>
    <dbReference type="NCBI Taxonomy" id="1776736"/>
    <lineage>
        <taxon>Bacteria</taxon>
        <taxon>Bacillati</taxon>
        <taxon>Actinomycetota</taxon>
        <taxon>Actinomycetes</taxon>
        <taxon>Propionibacteriales</taxon>
        <taxon>Nocardioidaceae</taxon>
        <taxon>Nocardioides</taxon>
    </lineage>
</organism>